<feature type="domain" description="Response regulatory" evidence="3">
    <location>
        <begin position="3"/>
        <end position="117"/>
    </location>
</feature>
<organism evidence="4 5">
    <name type="scientific">Saccharicrinis carchari</name>
    <dbReference type="NCBI Taxonomy" id="1168039"/>
    <lineage>
        <taxon>Bacteria</taxon>
        <taxon>Pseudomonadati</taxon>
        <taxon>Bacteroidota</taxon>
        <taxon>Bacteroidia</taxon>
        <taxon>Marinilabiliales</taxon>
        <taxon>Marinilabiliaceae</taxon>
        <taxon>Saccharicrinis</taxon>
    </lineage>
</organism>
<dbReference type="RefSeq" id="WP_142532177.1">
    <property type="nucleotide sequence ID" value="NZ_FXTB01000001.1"/>
</dbReference>
<dbReference type="InterPro" id="IPR011006">
    <property type="entry name" value="CheY-like_superfamily"/>
</dbReference>
<evidence type="ECO:0000259" key="3">
    <source>
        <dbReference type="PROSITE" id="PS50110"/>
    </source>
</evidence>
<keyword evidence="5" id="KW-1185">Reference proteome</keyword>
<gene>
    <name evidence="4" type="ORF">SAMN06265379_101852</name>
</gene>
<feature type="modified residue" description="4-aspartylphosphate" evidence="2">
    <location>
        <position position="52"/>
    </location>
</feature>
<dbReference type="PANTHER" id="PTHR44591">
    <property type="entry name" value="STRESS RESPONSE REGULATOR PROTEIN 1"/>
    <property type="match status" value="1"/>
</dbReference>
<dbReference type="AlphaFoldDB" id="A0A521BBL0"/>
<dbReference type="GO" id="GO:0000160">
    <property type="term" value="P:phosphorelay signal transduction system"/>
    <property type="evidence" value="ECO:0007669"/>
    <property type="project" value="InterPro"/>
</dbReference>
<dbReference type="Gene3D" id="3.40.50.2300">
    <property type="match status" value="1"/>
</dbReference>
<proteinExistence type="predicted"/>
<dbReference type="OrthoDB" id="9796457at2"/>
<evidence type="ECO:0000256" key="2">
    <source>
        <dbReference type="PROSITE-ProRule" id="PRU00169"/>
    </source>
</evidence>
<dbReference type="Pfam" id="PF00072">
    <property type="entry name" value="Response_reg"/>
    <property type="match status" value="1"/>
</dbReference>
<accession>A0A521BBL0</accession>
<dbReference type="InterPro" id="IPR050595">
    <property type="entry name" value="Bact_response_regulator"/>
</dbReference>
<dbReference type="Proteomes" id="UP000319040">
    <property type="component" value="Unassembled WGS sequence"/>
</dbReference>
<dbReference type="EMBL" id="FXTB01000001">
    <property type="protein sequence ID" value="SMO44448.1"/>
    <property type="molecule type" value="Genomic_DNA"/>
</dbReference>
<reference evidence="4 5" key="1">
    <citation type="submission" date="2017-05" db="EMBL/GenBank/DDBJ databases">
        <authorList>
            <person name="Varghese N."/>
            <person name="Submissions S."/>
        </authorList>
    </citation>
    <scope>NUCLEOTIDE SEQUENCE [LARGE SCALE GENOMIC DNA]</scope>
    <source>
        <strain evidence="4 5">DSM 27040</strain>
    </source>
</reference>
<keyword evidence="1 2" id="KW-0597">Phosphoprotein</keyword>
<name>A0A521BBL0_SACCC</name>
<protein>
    <submittedName>
        <fullName evidence="4">Twitching motility two-component system response regulator PilH/two-component system, chemotaxis family, response regulator CheY</fullName>
    </submittedName>
</protein>
<sequence length="117" mass="13171">MKKVLIVDDALDSRLALRSMLKNYRLHILEANDGVEGWQTIIKERPDLVLLDLYMPQKDGFEILRDMAKEWIGVPIVVVSGDTQQSTIDSCLSSGAKAFLKKPVNVVEFNDAIKIID</sequence>
<evidence type="ECO:0000256" key="1">
    <source>
        <dbReference type="ARBA" id="ARBA00022553"/>
    </source>
</evidence>
<dbReference type="PROSITE" id="PS50110">
    <property type="entry name" value="RESPONSE_REGULATORY"/>
    <property type="match status" value="1"/>
</dbReference>
<evidence type="ECO:0000313" key="5">
    <source>
        <dbReference type="Proteomes" id="UP000319040"/>
    </source>
</evidence>
<dbReference type="SMART" id="SM00448">
    <property type="entry name" value="REC"/>
    <property type="match status" value="1"/>
</dbReference>
<dbReference type="SUPFAM" id="SSF52172">
    <property type="entry name" value="CheY-like"/>
    <property type="match status" value="1"/>
</dbReference>
<evidence type="ECO:0000313" key="4">
    <source>
        <dbReference type="EMBL" id="SMO44448.1"/>
    </source>
</evidence>
<dbReference type="InterPro" id="IPR001789">
    <property type="entry name" value="Sig_transdc_resp-reg_receiver"/>
</dbReference>
<dbReference type="PANTHER" id="PTHR44591:SF3">
    <property type="entry name" value="RESPONSE REGULATORY DOMAIN-CONTAINING PROTEIN"/>
    <property type="match status" value="1"/>
</dbReference>